<dbReference type="InterPro" id="IPR008906">
    <property type="entry name" value="HATC_C_dom"/>
</dbReference>
<evidence type="ECO:0000259" key="1">
    <source>
        <dbReference type="Pfam" id="PF05699"/>
    </source>
</evidence>
<dbReference type="Proteomes" id="UP000325440">
    <property type="component" value="Unassembled WGS sequence"/>
</dbReference>
<dbReference type="EMBL" id="CABPRJ010001904">
    <property type="protein sequence ID" value="VVC40496.1"/>
    <property type="molecule type" value="Genomic_DNA"/>
</dbReference>
<dbReference type="OrthoDB" id="6609876at2759"/>
<keyword evidence="3" id="KW-1185">Reference proteome</keyword>
<dbReference type="GO" id="GO:0046983">
    <property type="term" value="F:protein dimerization activity"/>
    <property type="evidence" value="ECO:0007669"/>
    <property type="project" value="InterPro"/>
</dbReference>
<dbReference type="Pfam" id="PF05699">
    <property type="entry name" value="Dimer_Tnp_hAT"/>
    <property type="match status" value="1"/>
</dbReference>
<reference evidence="2 3" key="1">
    <citation type="submission" date="2019-08" db="EMBL/GenBank/DDBJ databases">
        <authorList>
            <person name="Alioto T."/>
            <person name="Alioto T."/>
            <person name="Gomez Garrido J."/>
        </authorList>
    </citation>
    <scope>NUCLEOTIDE SEQUENCE [LARGE SCALE GENOMIC DNA]</scope>
</reference>
<evidence type="ECO:0000313" key="3">
    <source>
        <dbReference type="Proteomes" id="UP000325440"/>
    </source>
</evidence>
<dbReference type="SUPFAM" id="SSF53098">
    <property type="entry name" value="Ribonuclease H-like"/>
    <property type="match status" value="1"/>
</dbReference>
<dbReference type="InterPro" id="IPR012337">
    <property type="entry name" value="RNaseH-like_sf"/>
</dbReference>
<dbReference type="PANTHER" id="PTHR45749:SF37">
    <property type="entry name" value="OS05G0311600 PROTEIN"/>
    <property type="match status" value="1"/>
</dbReference>
<sequence>MYENNFPNDHFSKTVEAYPFLDVIKLKTELQLFYKRTDFRDMNSSVHLLKFIIENNLTLVFSESYKLLKIISTVPMTTAEAEKSFSTVKRIKTFLRNSMTEDRLTALAMLSIKKRMINNISNFNEEVINRFAEKKIEESI</sequence>
<organism evidence="2 3">
    <name type="scientific">Cinara cedri</name>
    <dbReference type="NCBI Taxonomy" id="506608"/>
    <lineage>
        <taxon>Eukaryota</taxon>
        <taxon>Metazoa</taxon>
        <taxon>Ecdysozoa</taxon>
        <taxon>Arthropoda</taxon>
        <taxon>Hexapoda</taxon>
        <taxon>Insecta</taxon>
        <taxon>Pterygota</taxon>
        <taxon>Neoptera</taxon>
        <taxon>Paraneoptera</taxon>
        <taxon>Hemiptera</taxon>
        <taxon>Sternorrhyncha</taxon>
        <taxon>Aphidomorpha</taxon>
        <taxon>Aphidoidea</taxon>
        <taxon>Aphididae</taxon>
        <taxon>Lachninae</taxon>
        <taxon>Cinara</taxon>
    </lineage>
</organism>
<feature type="domain" description="HAT C-terminal dimerisation" evidence="1">
    <location>
        <begin position="40"/>
        <end position="115"/>
    </location>
</feature>
<evidence type="ECO:0000313" key="2">
    <source>
        <dbReference type="EMBL" id="VVC40496.1"/>
    </source>
</evidence>
<name>A0A5E4NBI3_9HEMI</name>
<gene>
    <name evidence="2" type="ORF">CINCED_3A015361</name>
</gene>
<proteinExistence type="predicted"/>
<protein>
    <submittedName>
        <fullName evidence="2">Ribonuclease H-like domain,HAT, C-terminal dimerisation domain</fullName>
    </submittedName>
</protein>
<accession>A0A5E4NBI3</accession>
<dbReference type="AlphaFoldDB" id="A0A5E4NBI3"/>
<dbReference type="PANTHER" id="PTHR45749">
    <property type="match status" value="1"/>
</dbReference>